<name>A0A0U5C419_ASPCI</name>
<protein>
    <submittedName>
        <fullName evidence="1">Uncharacterized protein</fullName>
    </submittedName>
</protein>
<dbReference type="AlphaFoldDB" id="A0A0U5C419"/>
<dbReference type="EMBL" id="CDMC01000003">
    <property type="protein sequence ID" value="CEL02281.1"/>
    <property type="molecule type" value="Genomic_DNA"/>
</dbReference>
<dbReference type="OrthoDB" id="4481923at2759"/>
<dbReference type="Proteomes" id="UP000054771">
    <property type="component" value="Unassembled WGS sequence"/>
</dbReference>
<gene>
    <name evidence="1" type="ORF">ASPCAL03452</name>
</gene>
<dbReference type="OMA" id="MPKYTAI"/>
<evidence type="ECO:0000313" key="1">
    <source>
        <dbReference type="EMBL" id="CEL02281.1"/>
    </source>
</evidence>
<organism evidence="1 2">
    <name type="scientific">Aspergillus calidoustus</name>
    <dbReference type="NCBI Taxonomy" id="454130"/>
    <lineage>
        <taxon>Eukaryota</taxon>
        <taxon>Fungi</taxon>
        <taxon>Dikarya</taxon>
        <taxon>Ascomycota</taxon>
        <taxon>Pezizomycotina</taxon>
        <taxon>Eurotiomycetes</taxon>
        <taxon>Eurotiomycetidae</taxon>
        <taxon>Eurotiales</taxon>
        <taxon>Aspergillaceae</taxon>
        <taxon>Aspergillus</taxon>
        <taxon>Aspergillus subgen. Nidulantes</taxon>
    </lineage>
</organism>
<reference evidence="2" key="1">
    <citation type="journal article" date="2016" name="Genome Announc.">
        <title>Draft genome sequences of fungus Aspergillus calidoustus.</title>
        <authorList>
            <person name="Horn F."/>
            <person name="Linde J."/>
            <person name="Mattern D.J."/>
            <person name="Walther G."/>
            <person name="Guthke R."/>
            <person name="Scherlach K."/>
            <person name="Martin K."/>
            <person name="Brakhage A.A."/>
            <person name="Petzke L."/>
            <person name="Valiante V."/>
        </authorList>
    </citation>
    <scope>NUCLEOTIDE SEQUENCE [LARGE SCALE GENOMIC DNA]</scope>
    <source>
        <strain evidence="2">SF006504</strain>
    </source>
</reference>
<proteinExistence type="predicted"/>
<keyword evidence="2" id="KW-1185">Reference proteome</keyword>
<accession>A0A0U5C419</accession>
<evidence type="ECO:0000313" key="2">
    <source>
        <dbReference type="Proteomes" id="UP000054771"/>
    </source>
</evidence>
<sequence>MPKYTAIIKYDSQEAYQQHGSQIEQIASDVFASKGATEQAPFFSTRSMPPTHRTSFVVPDGVSVEELKSAGLPEGVSCDIAEAK</sequence>